<name>A0A9R1XBJ4_LACSA</name>
<dbReference type="Proteomes" id="UP000235145">
    <property type="component" value="Unassembled WGS sequence"/>
</dbReference>
<comment type="caution">
    <text evidence="2">The sequence shown here is derived from an EMBL/GenBank/DDBJ whole genome shotgun (WGS) entry which is preliminary data.</text>
</comment>
<dbReference type="AlphaFoldDB" id="A0A9R1XBJ4"/>
<evidence type="ECO:0000313" key="2">
    <source>
        <dbReference type="EMBL" id="KAJ0208195.1"/>
    </source>
</evidence>
<feature type="domain" description="MULE transposase" evidence="1">
    <location>
        <begin position="71"/>
        <end position="156"/>
    </location>
</feature>
<sequence length="250" mass="29036">MKKHVFGNLQKQYAVLKDYGLELMERNPGINVKIDCHTEPNINSDTRMFRRIYICLGALKEGFNANLRDFIGLDGTFMKGPYHGQILTVLGVDSNNGIYPLAYAITWFLEQLGDDLELYSNSNFSFILDRQKGIIYAMAKVDPQDEHRFYLRHIYYNMKRQWKDKELKDFTWACATVTTLIGQDLISKVSTSSFNDVYNYLSLLGMAHTNILLDTLCEVVNGKIQGGRDKLIIYYLEYIREYLMKRICNV</sequence>
<reference evidence="2 3" key="1">
    <citation type="journal article" date="2017" name="Nat. Commun.">
        <title>Genome assembly with in vitro proximity ligation data and whole-genome triplication in lettuce.</title>
        <authorList>
            <person name="Reyes-Chin-Wo S."/>
            <person name="Wang Z."/>
            <person name="Yang X."/>
            <person name="Kozik A."/>
            <person name="Arikit S."/>
            <person name="Song C."/>
            <person name="Xia L."/>
            <person name="Froenicke L."/>
            <person name="Lavelle D.O."/>
            <person name="Truco M.J."/>
            <person name="Xia R."/>
            <person name="Zhu S."/>
            <person name="Xu C."/>
            <person name="Xu H."/>
            <person name="Xu X."/>
            <person name="Cox K."/>
            <person name="Korf I."/>
            <person name="Meyers B.C."/>
            <person name="Michelmore R.W."/>
        </authorList>
    </citation>
    <scope>NUCLEOTIDE SEQUENCE [LARGE SCALE GENOMIC DNA]</scope>
    <source>
        <strain evidence="3">cv. Salinas</strain>
        <tissue evidence="2">Seedlings</tissue>
    </source>
</reference>
<protein>
    <recommendedName>
        <fullName evidence="1">MULE transposase domain-containing protein</fullName>
    </recommendedName>
</protein>
<dbReference type="EMBL" id="NBSK02000005">
    <property type="protein sequence ID" value="KAJ0208195.1"/>
    <property type="molecule type" value="Genomic_DNA"/>
</dbReference>
<proteinExistence type="predicted"/>
<evidence type="ECO:0000259" key="1">
    <source>
        <dbReference type="Pfam" id="PF10551"/>
    </source>
</evidence>
<dbReference type="Pfam" id="PF10551">
    <property type="entry name" value="MULE"/>
    <property type="match status" value="1"/>
</dbReference>
<dbReference type="PANTHER" id="PTHR31973">
    <property type="entry name" value="POLYPROTEIN, PUTATIVE-RELATED"/>
    <property type="match status" value="1"/>
</dbReference>
<keyword evidence="3" id="KW-1185">Reference proteome</keyword>
<gene>
    <name evidence="2" type="ORF">LSAT_V11C500237170</name>
</gene>
<accession>A0A9R1XBJ4</accession>
<dbReference type="PANTHER" id="PTHR31973:SF190">
    <property type="entry name" value="MULE TRANSPOSASE DOMAIN-CONTAINING PROTEIN"/>
    <property type="match status" value="1"/>
</dbReference>
<organism evidence="2 3">
    <name type="scientific">Lactuca sativa</name>
    <name type="common">Garden lettuce</name>
    <dbReference type="NCBI Taxonomy" id="4236"/>
    <lineage>
        <taxon>Eukaryota</taxon>
        <taxon>Viridiplantae</taxon>
        <taxon>Streptophyta</taxon>
        <taxon>Embryophyta</taxon>
        <taxon>Tracheophyta</taxon>
        <taxon>Spermatophyta</taxon>
        <taxon>Magnoliopsida</taxon>
        <taxon>eudicotyledons</taxon>
        <taxon>Gunneridae</taxon>
        <taxon>Pentapetalae</taxon>
        <taxon>asterids</taxon>
        <taxon>campanulids</taxon>
        <taxon>Asterales</taxon>
        <taxon>Asteraceae</taxon>
        <taxon>Cichorioideae</taxon>
        <taxon>Cichorieae</taxon>
        <taxon>Lactucinae</taxon>
        <taxon>Lactuca</taxon>
    </lineage>
</organism>
<evidence type="ECO:0000313" key="3">
    <source>
        <dbReference type="Proteomes" id="UP000235145"/>
    </source>
</evidence>
<dbReference type="InterPro" id="IPR018289">
    <property type="entry name" value="MULE_transposase_dom"/>
</dbReference>